<dbReference type="InterPro" id="IPR036388">
    <property type="entry name" value="WH-like_DNA-bd_sf"/>
</dbReference>
<dbReference type="Pfam" id="PF01047">
    <property type="entry name" value="MarR"/>
    <property type="match status" value="1"/>
</dbReference>
<dbReference type="GO" id="GO:0003677">
    <property type="term" value="F:DNA binding"/>
    <property type="evidence" value="ECO:0007669"/>
    <property type="project" value="UniProtKB-KW"/>
</dbReference>
<dbReference type="PANTHER" id="PTHR33164">
    <property type="entry name" value="TRANSCRIPTIONAL REGULATOR, MARR FAMILY"/>
    <property type="match status" value="1"/>
</dbReference>
<dbReference type="RefSeq" id="WP_132819407.1">
    <property type="nucleotide sequence ID" value="NZ_SMKI01000208.1"/>
</dbReference>
<evidence type="ECO:0000313" key="6">
    <source>
        <dbReference type="EMBL" id="TDC73248.1"/>
    </source>
</evidence>
<sequence>MSQSNAPDEPTAAEAAAAAARAGCAAGTPPVDNGPMTHAILRVARLHRMLAGQLLRRLGLHPMQELVMMQLWRHGPQRQSDLAALLGSDAATMTRTVRRLEHAGFVRRSPSTTDRRVTIITPTSASLALRDEVERVWSEMERSVTEGLTADEREAAIETLARIEERLARATARNAPCGGGGDRDRPADGS</sequence>
<name>A0A4R4T7T5_9ACTN</name>
<dbReference type="InterPro" id="IPR036390">
    <property type="entry name" value="WH_DNA-bd_sf"/>
</dbReference>
<dbReference type="AlphaFoldDB" id="A0A4R4T7T5"/>
<dbReference type="Gene3D" id="1.10.10.10">
    <property type="entry name" value="Winged helix-like DNA-binding domain superfamily/Winged helix DNA-binding domain"/>
    <property type="match status" value="1"/>
</dbReference>
<proteinExistence type="predicted"/>
<keyword evidence="1" id="KW-0805">Transcription regulation</keyword>
<dbReference type="PANTHER" id="PTHR33164:SF64">
    <property type="entry name" value="TRANSCRIPTIONAL REGULATOR SLYA"/>
    <property type="match status" value="1"/>
</dbReference>
<evidence type="ECO:0000313" key="7">
    <source>
        <dbReference type="Proteomes" id="UP000295345"/>
    </source>
</evidence>
<dbReference type="PRINTS" id="PR00598">
    <property type="entry name" value="HTHMARR"/>
</dbReference>
<evidence type="ECO:0000256" key="1">
    <source>
        <dbReference type="ARBA" id="ARBA00023015"/>
    </source>
</evidence>
<keyword evidence="2" id="KW-0238">DNA-binding</keyword>
<dbReference type="PROSITE" id="PS01117">
    <property type="entry name" value="HTH_MARR_1"/>
    <property type="match status" value="1"/>
</dbReference>
<dbReference type="GO" id="GO:0003700">
    <property type="term" value="F:DNA-binding transcription factor activity"/>
    <property type="evidence" value="ECO:0007669"/>
    <property type="project" value="InterPro"/>
</dbReference>
<dbReference type="PROSITE" id="PS50995">
    <property type="entry name" value="HTH_MARR_2"/>
    <property type="match status" value="1"/>
</dbReference>
<protein>
    <submittedName>
        <fullName evidence="6">MarR family transcriptional regulator</fullName>
    </submittedName>
</protein>
<dbReference type="InterPro" id="IPR039422">
    <property type="entry name" value="MarR/SlyA-like"/>
</dbReference>
<dbReference type="OrthoDB" id="3176111at2"/>
<dbReference type="GO" id="GO:0006950">
    <property type="term" value="P:response to stress"/>
    <property type="evidence" value="ECO:0007669"/>
    <property type="project" value="TreeGrafter"/>
</dbReference>
<evidence type="ECO:0000256" key="3">
    <source>
        <dbReference type="ARBA" id="ARBA00023163"/>
    </source>
</evidence>
<reference evidence="6 7" key="1">
    <citation type="submission" date="2019-03" db="EMBL/GenBank/DDBJ databases">
        <title>Draft genome sequences of novel Actinobacteria.</title>
        <authorList>
            <person name="Sahin N."/>
            <person name="Ay H."/>
            <person name="Saygin H."/>
        </authorList>
    </citation>
    <scope>NUCLEOTIDE SEQUENCE [LARGE SCALE GENOMIC DNA]</scope>
    <source>
        <strain evidence="6 7">DSM 41900</strain>
    </source>
</reference>
<accession>A0A4R4T7T5</accession>
<dbReference type="Proteomes" id="UP000295345">
    <property type="component" value="Unassembled WGS sequence"/>
</dbReference>
<evidence type="ECO:0000256" key="2">
    <source>
        <dbReference type="ARBA" id="ARBA00023125"/>
    </source>
</evidence>
<dbReference type="InterPro" id="IPR023187">
    <property type="entry name" value="Tscrpt_reg_MarR-type_CS"/>
</dbReference>
<feature type="domain" description="HTH marR-type" evidence="5">
    <location>
        <begin position="33"/>
        <end position="165"/>
    </location>
</feature>
<evidence type="ECO:0000256" key="4">
    <source>
        <dbReference type="SAM" id="MobiDB-lite"/>
    </source>
</evidence>
<organism evidence="6 7">
    <name type="scientific">Streptomyces hainanensis</name>
    <dbReference type="NCBI Taxonomy" id="402648"/>
    <lineage>
        <taxon>Bacteria</taxon>
        <taxon>Bacillati</taxon>
        <taxon>Actinomycetota</taxon>
        <taxon>Actinomycetes</taxon>
        <taxon>Kitasatosporales</taxon>
        <taxon>Streptomycetaceae</taxon>
        <taxon>Streptomyces</taxon>
    </lineage>
</organism>
<comment type="caution">
    <text evidence="6">The sequence shown here is derived from an EMBL/GenBank/DDBJ whole genome shotgun (WGS) entry which is preliminary data.</text>
</comment>
<gene>
    <name evidence="6" type="ORF">E1283_19645</name>
</gene>
<dbReference type="SUPFAM" id="SSF46785">
    <property type="entry name" value="Winged helix' DNA-binding domain"/>
    <property type="match status" value="1"/>
</dbReference>
<keyword evidence="7" id="KW-1185">Reference proteome</keyword>
<feature type="region of interest" description="Disordered" evidence="4">
    <location>
        <begin position="171"/>
        <end position="190"/>
    </location>
</feature>
<dbReference type="SMART" id="SM00347">
    <property type="entry name" value="HTH_MARR"/>
    <property type="match status" value="1"/>
</dbReference>
<dbReference type="EMBL" id="SMKI01000208">
    <property type="protein sequence ID" value="TDC73248.1"/>
    <property type="molecule type" value="Genomic_DNA"/>
</dbReference>
<dbReference type="InterPro" id="IPR000835">
    <property type="entry name" value="HTH_MarR-typ"/>
</dbReference>
<keyword evidence="3" id="KW-0804">Transcription</keyword>
<evidence type="ECO:0000259" key="5">
    <source>
        <dbReference type="PROSITE" id="PS50995"/>
    </source>
</evidence>
<feature type="compositionally biased region" description="Basic and acidic residues" evidence="4">
    <location>
        <begin position="181"/>
        <end position="190"/>
    </location>
</feature>